<accession>A0AAV5VFA0</accession>
<evidence type="ECO:0000313" key="2">
    <source>
        <dbReference type="EMBL" id="GMT18041.1"/>
    </source>
</evidence>
<feature type="transmembrane region" description="Helical" evidence="1">
    <location>
        <begin position="44"/>
        <end position="64"/>
    </location>
</feature>
<sequence>VLLVAATISASVFIEIFESPLVKLPIILPVAALNLRILNTYYQVSYCAIQIGGLLGVVSGLAWIRPQITLVLLISLACLFLIPFVMKSDIWTARGKLITVLLAAAWCFTVLVICALREFDLPGKFSASLVLFYLSGATLIGLDKMKEVSVAVAACFHFVLSILLTISHFVGEGFDEDKAFNRFLLILSILNQ</sequence>
<keyword evidence="1" id="KW-0472">Membrane</keyword>
<evidence type="ECO:0000313" key="3">
    <source>
        <dbReference type="Proteomes" id="UP001432322"/>
    </source>
</evidence>
<comment type="caution">
    <text evidence="2">The sequence shown here is derived from an EMBL/GenBank/DDBJ whole genome shotgun (WGS) entry which is preliminary data.</text>
</comment>
<dbReference type="AlphaFoldDB" id="A0AAV5VFA0"/>
<protein>
    <submittedName>
        <fullName evidence="2">Uncharacterized protein</fullName>
    </submittedName>
</protein>
<feature type="non-terminal residue" evidence="2">
    <location>
        <position position="1"/>
    </location>
</feature>
<dbReference type="Proteomes" id="UP001432322">
    <property type="component" value="Unassembled WGS sequence"/>
</dbReference>
<organism evidence="2 3">
    <name type="scientific">Pristionchus fissidentatus</name>
    <dbReference type="NCBI Taxonomy" id="1538716"/>
    <lineage>
        <taxon>Eukaryota</taxon>
        <taxon>Metazoa</taxon>
        <taxon>Ecdysozoa</taxon>
        <taxon>Nematoda</taxon>
        <taxon>Chromadorea</taxon>
        <taxon>Rhabditida</taxon>
        <taxon>Rhabditina</taxon>
        <taxon>Diplogasteromorpha</taxon>
        <taxon>Diplogasteroidea</taxon>
        <taxon>Neodiplogasteridae</taxon>
        <taxon>Pristionchus</taxon>
    </lineage>
</organism>
<proteinExistence type="predicted"/>
<keyword evidence="1" id="KW-1133">Transmembrane helix</keyword>
<keyword evidence="1" id="KW-0812">Transmembrane</keyword>
<keyword evidence="3" id="KW-1185">Reference proteome</keyword>
<evidence type="ECO:0000256" key="1">
    <source>
        <dbReference type="SAM" id="Phobius"/>
    </source>
</evidence>
<feature type="transmembrane region" description="Helical" evidence="1">
    <location>
        <begin position="125"/>
        <end position="142"/>
    </location>
</feature>
<feature type="transmembrane region" description="Helical" evidence="1">
    <location>
        <begin position="149"/>
        <end position="170"/>
    </location>
</feature>
<feature type="transmembrane region" description="Helical" evidence="1">
    <location>
        <begin position="98"/>
        <end position="119"/>
    </location>
</feature>
<gene>
    <name evidence="2" type="ORF">PFISCL1PPCAC_9338</name>
</gene>
<dbReference type="EMBL" id="BTSY01000003">
    <property type="protein sequence ID" value="GMT18041.1"/>
    <property type="molecule type" value="Genomic_DNA"/>
</dbReference>
<reference evidence="2" key="1">
    <citation type="submission" date="2023-10" db="EMBL/GenBank/DDBJ databases">
        <title>Genome assembly of Pristionchus species.</title>
        <authorList>
            <person name="Yoshida K."/>
            <person name="Sommer R.J."/>
        </authorList>
    </citation>
    <scope>NUCLEOTIDE SEQUENCE</scope>
    <source>
        <strain evidence="2">RS5133</strain>
    </source>
</reference>
<name>A0AAV5VFA0_9BILA</name>
<feature type="non-terminal residue" evidence="2">
    <location>
        <position position="192"/>
    </location>
</feature>
<feature type="transmembrane region" description="Helical" evidence="1">
    <location>
        <begin position="70"/>
        <end position="86"/>
    </location>
</feature>